<dbReference type="Proteomes" id="UP001283212">
    <property type="component" value="Unassembled WGS sequence"/>
</dbReference>
<comment type="caution">
    <text evidence="3">The sequence shown here is derived from an EMBL/GenBank/DDBJ whole genome shotgun (WGS) entry which is preliminary data.</text>
</comment>
<dbReference type="InterPro" id="IPR047187">
    <property type="entry name" value="SF1_C_Upf1"/>
</dbReference>
<dbReference type="PANTHER" id="PTHR10887:SF530">
    <property type="entry name" value="SUPERFAMILY I DNA HELICASES"/>
    <property type="match status" value="1"/>
</dbReference>
<dbReference type="Pfam" id="PF13195">
    <property type="entry name" value="DUF4011"/>
    <property type="match status" value="1"/>
</dbReference>
<dbReference type="InterPro" id="IPR013584">
    <property type="entry name" value="RAP"/>
</dbReference>
<name>A0AAE4SBK1_9EURY</name>
<dbReference type="InterPro" id="IPR041679">
    <property type="entry name" value="DNA2/NAM7-like_C"/>
</dbReference>
<dbReference type="SMART" id="SM00952">
    <property type="entry name" value="RAP"/>
    <property type="match status" value="1"/>
</dbReference>
<dbReference type="RefSeq" id="WP_338096376.1">
    <property type="nucleotide sequence ID" value="NZ_JAWDKB010000004.1"/>
</dbReference>
<dbReference type="FunFam" id="3.40.960.10:FF:000002">
    <property type="entry name" value="DNA helicase related protein"/>
    <property type="match status" value="1"/>
</dbReference>
<dbReference type="PANTHER" id="PTHR10887">
    <property type="entry name" value="DNA2/NAM7 HELICASE FAMILY"/>
    <property type="match status" value="1"/>
</dbReference>
<dbReference type="SUPFAM" id="SSF52980">
    <property type="entry name" value="Restriction endonuclease-like"/>
    <property type="match status" value="1"/>
</dbReference>
<dbReference type="InterPro" id="IPR045055">
    <property type="entry name" value="DNA2/NAM7-like"/>
</dbReference>
<feature type="region of interest" description="Disordered" evidence="1">
    <location>
        <begin position="1364"/>
        <end position="1396"/>
    </location>
</feature>
<dbReference type="InterPro" id="IPR027417">
    <property type="entry name" value="P-loop_NTPase"/>
</dbReference>
<keyword evidence="4" id="KW-1185">Reference proteome</keyword>
<dbReference type="FunFam" id="3.40.50.300:FF:002063">
    <property type="entry name" value="DNA helicase related protein"/>
    <property type="match status" value="1"/>
</dbReference>
<protein>
    <recommendedName>
        <fullName evidence="2">RAP domain-containing protein</fullName>
    </recommendedName>
</protein>
<feature type="compositionally biased region" description="Low complexity" evidence="1">
    <location>
        <begin position="1385"/>
        <end position="1396"/>
    </location>
</feature>
<sequence>MKTGETTSELGTLRSRLLDLTLRNNLLNYKPSNNRSIQISDGLPAAVYHSLVICEKGMKFYPAGKKTEAEAEEKNLWKYPAFVKPTAKQQDTILKTPYDDISLRQRLYALSNKSRTVFEEQGYPVLYLALGFVGWSEPEHPDKLYKAPLLLIPVELTRQKVKDNYVLTWTGDDAVTSLSLTAKLAEQGVMLPEFTMPETADGLTAYAAAVDAAIRGKGFEYCPEIALDLFSFRKFVMFKDLDPESWGDGFSLETHPLIAELFRPGSTDASEAGTTFPENEVDLRLPSEKSYNIMDADSSQIAVIEEAKSGRNLVVEGPPGTGKSQTIANMIAEMLARGKTVLFVSEKMAALEVVKRRLDTAGLSRFCLELHSQKAKKGEVIRELERCIQHPGTTAAPADSIHLQIDSLRHELDSYCRELAEPVGACAFTPYDLFGIREQYRYEYEDSPEGPTRRIPRVAIPNAKEIAPDQYKDAIAALHDIEALLPTLMPTGRSLSRHPWAGCSPGLVLPQDRDEILELVETYRVAIENLLSSMRRLFDLTGVPVPREETGVSRMVESCRLLTSEFAADANTLTNPVWDRPAEVAKLTTNMQKISAHRGRILASLRPEIFLRNPSRLYAAFREVAGKGTFAKMFSGSYKEIKTEISSYYTGAVPPDPQILIDLLDARDYLTARDEWMKDEALYAEVFAPVWRGEETDPALLTRYADWITAVRLMVKEGLATAKTFELLGSGSITAGAVTPLFAEVESAALAHSDARAKLFARIGVSEMEDPTFAEQRKRCDLWSSDIDGIIHWSKLLSYTDQCRETAAAPVIDPLFTDKLVPGDLVPAFLTGYADALLRDALSERPVLARFSKIPHEQKIVAFITCDRNAVSENSKRIAAILDGKIPELYSGASRDSEMGVLTGEFNRKRGHMSIRMLMSKSGHLIQQIKPCFMMSPLSVAQYLDPRSVQFDIIIFDEASQVRPEDALGALIRGQQLVVMGDSRQLPPTAFFDQIASDPDEDEAESVASITDMESLLNVCKQSYQTKRLRWHYRSRHESLIAVSNQEFYDGNLMVFPSPMHETPDLGLSFVHLPDSVYERGKAGVNRGEAKAVAEAVIEYYRRFPDKTLGVATFSTRQQEVIRHEVELLLRDNPDVEALMRPESGENFFVKNLETVQGDERDTMLISIGYGFDESHKLSKNFGPLNQDGGERRLNVLITRARERCVVFANFRGTDLAIDAGSSSGISALATFLSYAANPAAPLAAADDAPDDVAGLFADTVGRLLEDNGYTVSKNVGCAGFRIDIAVENPKVPGVYLAGILCDGPYYWSSEVARDRDRLRTQVLEGLGWNLIRIWATEWYQHPASCTKDLLDAIEAAKKAPKKKSVQAAKQKSSAKKSTVSEELPSPAASSPAAAPVSTSASSAKLSLQLVPYTTCEECSLGSYHQFASVPDSVLGTAIVQIVSVEGPVSETILAARIKELGRVPRMTGLVRDRIASVAAAEINEGRLVRDDEGFLLVPERAVSPRERLSKWSPADVSLDEIAAAASTILAKQFSTPKGDLVRHTAVVLGFKATAQVKDRIEAGINHAIGHGLIIMDGNICKIS</sequence>
<dbReference type="InterPro" id="IPR041677">
    <property type="entry name" value="DNA2/NAM7_AAA_11"/>
</dbReference>
<gene>
    <name evidence="3" type="ORF">McpCs1_12500</name>
</gene>
<dbReference type="Pfam" id="PF11784">
    <property type="entry name" value="DUF3320"/>
    <property type="match status" value="1"/>
</dbReference>
<dbReference type="InterPro" id="IPR011335">
    <property type="entry name" value="Restrct_endonuc-II-like"/>
</dbReference>
<dbReference type="InterPro" id="IPR049468">
    <property type="entry name" value="Restrct_endonuc-II-like_dom"/>
</dbReference>
<feature type="domain" description="RAP" evidence="2">
    <location>
        <begin position="1300"/>
        <end position="1357"/>
    </location>
</feature>
<evidence type="ECO:0000313" key="3">
    <source>
        <dbReference type="EMBL" id="MDV0443867.1"/>
    </source>
</evidence>
<dbReference type="Pfam" id="PF13087">
    <property type="entry name" value="AAA_12"/>
    <property type="match status" value="1"/>
</dbReference>
<dbReference type="Gene3D" id="3.40.960.10">
    <property type="entry name" value="VSR Endonuclease"/>
    <property type="match status" value="1"/>
</dbReference>
<feature type="compositionally biased region" description="Low complexity" evidence="1">
    <location>
        <begin position="1366"/>
        <end position="1378"/>
    </location>
</feature>
<dbReference type="Pfam" id="PF18741">
    <property type="entry name" value="MTES_1575"/>
    <property type="match status" value="1"/>
</dbReference>
<organism evidence="3 4">
    <name type="scientific">Methanorbis rubei</name>
    <dbReference type="NCBI Taxonomy" id="3028300"/>
    <lineage>
        <taxon>Archaea</taxon>
        <taxon>Methanobacteriati</taxon>
        <taxon>Methanobacteriota</taxon>
        <taxon>Stenosarchaea group</taxon>
        <taxon>Methanomicrobia</taxon>
        <taxon>Methanomicrobiales</taxon>
        <taxon>Methanocorpusculaceae</taxon>
        <taxon>Methanorbis</taxon>
    </lineage>
</organism>
<reference evidence="3 4" key="1">
    <citation type="submission" date="2023-06" db="EMBL/GenBank/DDBJ databases">
        <title>Genome sequence of Methancorpusculaceae sp. Cs1.</title>
        <authorList>
            <person name="Protasov E."/>
            <person name="Platt K."/>
            <person name="Poehlein A."/>
            <person name="Daniel R."/>
            <person name="Brune A."/>
        </authorList>
    </citation>
    <scope>NUCLEOTIDE SEQUENCE [LARGE SCALE GENOMIC DNA]</scope>
    <source>
        <strain evidence="3 4">Cs1</strain>
    </source>
</reference>
<dbReference type="SUPFAM" id="SSF52540">
    <property type="entry name" value="P-loop containing nucleoside triphosphate hydrolases"/>
    <property type="match status" value="1"/>
</dbReference>
<dbReference type="Pfam" id="PF13086">
    <property type="entry name" value="AAA_11"/>
    <property type="match status" value="1"/>
</dbReference>
<accession>A0AAE4SBK1</accession>
<dbReference type="Gene3D" id="3.40.50.300">
    <property type="entry name" value="P-loop containing nucleotide triphosphate hydrolases"/>
    <property type="match status" value="3"/>
</dbReference>
<dbReference type="InterPro" id="IPR021754">
    <property type="entry name" value="DUF3320"/>
</dbReference>
<dbReference type="CDD" id="cd18808">
    <property type="entry name" value="SF1_C_Upf1"/>
    <property type="match status" value="1"/>
</dbReference>
<proteinExistence type="predicted"/>
<dbReference type="InterPro" id="IPR025103">
    <property type="entry name" value="DUF4011"/>
</dbReference>
<evidence type="ECO:0000256" key="1">
    <source>
        <dbReference type="SAM" id="MobiDB-lite"/>
    </source>
</evidence>
<dbReference type="EMBL" id="JAWDKB010000004">
    <property type="protein sequence ID" value="MDV0443867.1"/>
    <property type="molecule type" value="Genomic_DNA"/>
</dbReference>
<dbReference type="GO" id="GO:0004386">
    <property type="term" value="F:helicase activity"/>
    <property type="evidence" value="ECO:0007669"/>
    <property type="project" value="InterPro"/>
</dbReference>
<evidence type="ECO:0000313" key="4">
    <source>
        <dbReference type="Proteomes" id="UP001283212"/>
    </source>
</evidence>
<evidence type="ECO:0000259" key="2">
    <source>
        <dbReference type="SMART" id="SM00952"/>
    </source>
</evidence>